<dbReference type="PANTHER" id="PTHR12933:SF0">
    <property type="entry name" value="U3 SMALL NUCLEOLAR RNA-ASSOCIATED PROTEIN 25 HOMOLOG"/>
    <property type="match status" value="1"/>
</dbReference>
<evidence type="ECO:0000256" key="2">
    <source>
        <dbReference type="ARBA" id="ARBA00009223"/>
    </source>
</evidence>
<protein>
    <recommendedName>
        <fullName evidence="8">U3 small nucleolar RNA-associated protein 25</fullName>
    </recommendedName>
</protein>
<evidence type="ECO:0000256" key="4">
    <source>
        <dbReference type="SAM" id="MobiDB-lite"/>
    </source>
</evidence>
<feature type="domain" description="UTP25 C-terminal" evidence="5">
    <location>
        <begin position="469"/>
        <end position="630"/>
    </location>
</feature>
<evidence type="ECO:0000256" key="3">
    <source>
        <dbReference type="ARBA" id="ARBA00023242"/>
    </source>
</evidence>
<reference evidence="7" key="1">
    <citation type="journal article" date="2019" name="Science">
        <title>Mutation of a bHLH transcription factor allowed almond domestication.</title>
        <authorList>
            <person name="Sanchez-Perez R."/>
            <person name="Pavan S."/>
            <person name="Mazzeo R."/>
            <person name="Moldovan C."/>
            <person name="Aiese Cigliano R."/>
            <person name="Del Cueto J."/>
            <person name="Ricciardi F."/>
            <person name="Lotti C."/>
            <person name="Ricciardi L."/>
            <person name="Dicenta F."/>
            <person name="Lopez-Marques R.L."/>
            <person name="Lindberg Moller B."/>
        </authorList>
    </citation>
    <scope>NUCLEOTIDE SEQUENCE</scope>
</reference>
<dbReference type="GO" id="GO:0000462">
    <property type="term" value="P:maturation of SSU-rRNA from tricistronic rRNA transcript (SSU-rRNA, 5.8S rRNA, LSU-rRNA)"/>
    <property type="evidence" value="ECO:0007669"/>
    <property type="project" value="TreeGrafter"/>
</dbReference>
<dbReference type="GO" id="GO:0034511">
    <property type="term" value="F:U3 snoRNA binding"/>
    <property type="evidence" value="ECO:0007669"/>
    <property type="project" value="InterPro"/>
</dbReference>
<dbReference type="InterPro" id="IPR053940">
    <property type="entry name" value="UTP25_NTPase-like"/>
</dbReference>
<dbReference type="InterPro" id="IPR010678">
    <property type="entry name" value="UTP25"/>
</dbReference>
<keyword evidence="3" id="KW-0539">Nucleus</keyword>
<feature type="non-terminal residue" evidence="7">
    <location>
        <position position="1"/>
    </location>
</feature>
<evidence type="ECO:0000256" key="1">
    <source>
        <dbReference type="ARBA" id="ARBA00004604"/>
    </source>
</evidence>
<feature type="region of interest" description="Disordered" evidence="4">
    <location>
        <begin position="95"/>
        <end position="188"/>
    </location>
</feature>
<feature type="compositionally biased region" description="Acidic residues" evidence="4">
    <location>
        <begin position="110"/>
        <end position="141"/>
    </location>
</feature>
<gene>
    <name evidence="7" type="ORF">Prudu_000653</name>
</gene>
<dbReference type="Pfam" id="PF06862">
    <property type="entry name" value="Utp25_C"/>
    <property type="match status" value="1"/>
</dbReference>
<organism evidence="7">
    <name type="scientific">Prunus dulcis</name>
    <name type="common">Almond</name>
    <name type="synonym">Amygdalus dulcis</name>
    <dbReference type="NCBI Taxonomy" id="3755"/>
    <lineage>
        <taxon>Eukaryota</taxon>
        <taxon>Viridiplantae</taxon>
        <taxon>Streptophyta</taxon>
        <taxon>Embryophyta</taxon>
        <taxon>Tracheophyta</taxon>
        <taxon>Spermatophyta</taxon>
        <taxon>Magnoliopsida</taxon>
        <taxon>eudicotyledons</taxon>
        <taxon>Gunneridae</taxon>
        <taxon>Pentapetalae</taxon>
        <taxon>rosids</taxon>
        <taxon>fabids</taxon>
        <taxon>Rosales</taxon>
        <taxon>Rosaceae</taxon>
        <taxon>Amygdaloideae</taxon>
        <taxon>Amygdaleae</taxon>
        <taxon>Prunus</taxon>
    </lineage>
</organism>
<sequence>NSGLNSNPPPVAFHLLPKRSLFIISAEASAPTQNRATSIARFGKRKIPNKFNTGRKTRRELPKEESNGVSSEDKMVYEEPSMYDKLLMTLGSSSKSVAAAYKQRKRQEEGLSDSETDEDDGTESSSDSDEEDDSEEGVDDEFPMKGKPKDPEIDGIEEQSEDAETEDDLETSDLDDQESSDSGVHDLGISRPSAVEASMCLSSFDVHFGHKLTKAEVENLSKKKWKYEWEVPAVGMSKGKWAGTGECFIKDDNPNSGYGLKLKLYKHWLDLNHVFRTRDLVMKNDAKVSKRQETDDNEILADDNFLDHGFTRPKVLIILPIASIALRVVKRLIQLTPSAHKVNVEHMDRFSREFGTEEDHDNEDEKEIPQVTMTTEMRSIKLYSDFYTSDMIVASSVGLLKKIDEAKVNKEKDVDYLSSIEVLIVDHADVITMQNWNFLKSVVEQLNHIPSKQHGTDAKLVHEHKGVLPKVVLQVRQIYQRFDADSIEHFDDARFEYFTTKVFPKIKDSIEGGIMIFISSYLEYVRVRNFLKSQKQSDISRARVQFFEGKRKIMLYTERSHFYHRYKIRGIQNLIIYSLPERKEFYPEVVNMLDAHDMACTVLFSHFDLLRLERIVGMAPAKRMVTSKMSMRW</sequence>
<dbReference type="AlphaFoldDB" id="A0A4Y1QLV6"/>
<dbReference type="InterPro" id="IPR053939">
    <property type="entry name" value="UTP25_C"/>
</dbReference>
<comment type="similarity">
    <text evidence="2">Belongs to the UTP25 family.</text>
</comment>
<dbReference type="GO" id="GO:0019843">
    <property type="term" value="F:rRNA binding"/>
    <property type="evidence" value="ECO:0007669"/>
    <property type="project" value="TreeGrafter"/>
</dbReference>
<evidence type="ECO:0000259" key="6">
    <source>
        <dbReference type="Pfam" id="PF22916"/>
    </source>
</evidence>
<evidence type="ECO:0000259" key="5">
    <source>
        <dbReference type="Pfam" id="PF06862"/>
    </source>
</evidence>
<proteinExistence type="inferred from homology"/>
<feature type="compositionally biased region" description="Basic residues" evidence="4">
    <location>
        <begin position="42"/>
        <end position="58"/>
    </location>
</feature>
<dbReference type="GO" id="GO:0032040">
    <property type="term" value="C:small-subunit processome"/>
    <property type="evidence" value="ECO:0007669"/>
    <property type="project" value="TreeGrafter"/>
</dbReference>
<evidence type="ECO:0008006" key="8">
    <source>
        <dbReference type="Google" id="ProtNLM"/>
    </source>
</evidence>
<dbReference type="EMBL" id="AP019297">
    <property type="protein sequence ID" value="BBG92814.1"/>
    <property type="molecule type" value="Genomic_DNA"/>
</dbReference>
<comment type="subcellular location">
    <subcellularLocation>
        <location evidence="1">Nucleus</location>
        <location evidence="1">Nucleolus</location>
    </subcellularLocation>
</comment>
<feature type="region of interest" description="Disordered" evidence="4">
    <location>
        <begin position="28"/>
        <end position="77"/>
    </location>
</feature>
<feature type="compositionally biased region" description="Basic and acidic residues" evidence="4">
    <location>
        <begin position="142"/>
        <end position="152"/>
    </location>
</feature>
<dbReference type="Pfam" id="PF22916">
    <property type="entry name" value="UTP25_NTPase-like"/>
    <property type="match status" value="1"/>
</dbReference>
<accession>A0A4Y1QLV6</accession>
<feature type="compositionally biased region" description="Basic and acidic residues" evidence="4">
    <location>
        <begin position="59"/>
        <end position="77"/>
    </location>
</feature>
<name>A0A4Y1QLV6_PRUDU</name>
<dbReference type="PANTHER" id="PTHR12933">
    <property type="entry name" value="ORF PROTEIN-RELATED"/>
    <property type="match status" value="1"/>
</dbReference>
<feature type="domain" description="UTP25 NTP hydrolase-like" evidence="6">
    <location>
        <begin position="271"/>
        <end position="463"/>
    </location>
</feature>
<evidence type="ECO:0000313" key="7">
    <source>
        <dbReference type="EMBL" id="BBG92814.1"/>
    </source>
</evidence>
<feature type="compositionally biased region" description="Acidic residues" evidence="4">
    <location>
        <begin position="153"/>
        <end position="179"/>
    </location>
</feature>